<evidence type="ECO:0000313" key="2">
    <source>
        <dbReference type="EMBL" id="PRD52178.1"/>
    </source>
</evidence>
<sequence length="286" mass="29819">MILKLRQLERRRRAALCVALFSWLSACTSVPLPEGNSLSSHAGMSPSRGTLMPAKLRVDSTAVLTAQTVRIVPTSTQIDSRAFDPNDLALVTNAIDRALCTDLSDRFKIVAINQPADLIVHATVTNIVATNRSAAVTSTVASFGGSAALGIPIPRLPIGLGGLAIEAEAVGEDGLQRAAMLWSRGANMITTRARVSAVGDAYSLSSAFAAAFSRMLVTGKDPFNRMLAIPSMQRLRASLGGDPKYDACKAFGTAPGIPGIVAARFGLPPAWTDKGAGLPSRGGAAH</sequence>
<feature type="chain" id="PRO_5015506435" evidence="1">
    <location>
        <begin position="29"/>
        <end position="286"/>
    </location>
</feature>
<accession>A0A2S9JGR2</accession>
<keyword evidence="3" id="KW-1185">Reference proteome</keyword>
<dbReference type="RefSeq" id="WP_105734688.1">
    <property type="nucleotide sequence ID" value="NZ_PVBT01000004.1"/>
</dbReference>
<proteinExistence type="predicted"/>
<evidence type="ECO:0000256" key="1">
    <source>
        <dbReference type="SAM" id="SignalP"/>
    </source>
</evidence>
<dbReference type="PROSITE" id="PS51257">
    <property type="entry name" value="PROKAR_LIPOPROTEIN"/>
    <property type="match status" value="1"/>
</dbReference>
<dbReference type="AlphaFoldDB" id="A0A2S9JGR2"/>
<dbReference type="EMBL" id="PVBT01000004">
    <property type="protein sequence ID" value="PRD52178.1"/>
    <property type="molecule type" value="Genomic_DNA"/>
</dbReference>
<organism evidence="2 3">
    <name type="scientific">Phyllobacterium myrsinacearum</name>
    <dbReference type="NCBI Taxonomy" id="28101"/>
    <lineage>
        <taxon>Bacteria</taxon>
        <taxon>Pseudomonadati</taxon>
        <taxon>Pseudomonadota</taxon>
        <taxon>Alphaproteobacteria</taxon>
        <taxon>Hyphomicrobiales</taxon>
        <taxon>Phyllobacteriaceae</taxon>
        <taxon>Phyllobacterium</taxon>
    </lineage>
</organism>
<dbReference type="Proteomes" id="UP000238563">
    <property type="component" value="Unassembled WGS sequence"/>
</dbReference>
<dbReference type="OrthoDB" id="7629881at2"/>
<comment type="caution">
    <text evidence="2">The sequence shown here is derived from an EMBL/GenBank/DDBJ whole genome shotgun (WGS) entry which is preliminary data.</text>
</comment>
<keyword evidence="1" id="KW-0732">Signal</keyword>
<dbReference type="Pfam" id="PF11769">
    <property type="entry name" value="DUF3313"/>
    <property type="match status" value="1"/>
</dbReference>
<protein>
    <submittedName>
        <fullName evidence="2">DUF3313 domain-containing protein</fullName>
    </submittedName>
</protein>
<reference evidence="2 3" key="1">
    <citation type="submission" date="2018-02" db="EMBL/GenBank/DDBJ databases">
        <title>The draft genome of Phyllobacterium myrsinacearum DSM5892.</title>
        <authorList>
            <person name="Li L."/>
            <person name="Liu L."/>
            <person name="Zhang X."/>
            <person name="Wang T."/>
        </authorList>
    </citation>
    <scope>NUCLEOTIDE SEQUENCE [LARGE SCALE GENOMIC DNA]</scope>
    <source>
        <strain evidence="2 3">DSM 5892</strain>
    </source>
</reference>
<gene>
    <name evidence="2" type="ORF">C5750_14780</name>
</gene>
<evidence type="ECO:0000313" key="3">
    <source>
        <dbReference type="Proteomes" id="UP000238563"/>
    </source>
</evidence>
<dbReference type="InterPro" id="IPR021747">
    <property type="entry name" value="DUF3313"/>
</dbReference>
<feature type="signal peptide" evidence="1">
    <location>
        <begin position="1"/>
        <end position="28"/>
    </location>
</feature>
<name>A0A2S9JGR2_9HYPH</name>